<name>S3K0H3_9ENTR</name>
<dbReference type="Proteomes" id="UP000014585">
    <property type="component" value="Unassembled WGS sequence"/>
</dbReference>
<dbReference type="STRING" id="566551.HMPREF0201_01375"/>
<accession>S3K0H3</accession>
<protein>
    <submittedName>
        <fullName evidence="1">Uncharacterized protein</fullName>
    </submittedName>
</protein>
<organism evidence="1 2">
    <name type="scientific">Cedecea davisae DSM 4568</name>
    <dbReference type="NCBI Taxonomy" id="566551"/>
    <lineage>
        <taxon>Bacteria</taxon>
        <taxon>Pseudomonadati</taxon>
        <taxon>Pseudomonadota</taxon>
        <taxon>Gammaproteobacteria</taxon>
        <taxon>Enterobacterales</taxon>
        <taxon>Enterobacteriaceae</taxon>
        <taxon>Cedecea</taxon>
    </lineage>
</organism>
<dbReference type="HOGENOM" id="CLU_2768255_0_0_6"/>
<reference evidence="1 2" key="1">
    <citation type="submission" date="2013-04" db="EMBL/GenBank/DDBJ databases">
        <authorList>
            <person name="Weinstock G."/>
            <person name="Sodergren E."/>
            <person name="Lobos E.A."/>
            <person name="Fulton L."/>
            <person name="Fulton R."/>
            <person name="Courtney L."/>
            <person name="Fronick C."/>
            <person name="O'Laughlin M."/>
            <person name="Godfrey J."/>
            <person name="Wilson R.M."/>
            <person name="Miner T."/>
            <person name="Farmer C."/>
            <person name="Delehaunty K."/>
            <person name="Cordes M."/>
            <person name="Minx P."/>
            <person name="Tomlinson C."/>
            <person name="Chen J."/>
            <person name="Wollam A."/>
            <person name="Pepin K.H."/>
            <person name="Palsikar V.B."/>
            <person name="Zhang X."/>
            <person name="Suruliraj S."/>
            <person name="Perna N.T."/>
            <person name="Plunkett G."/>
            <person name="Warren W."/>
            <person name="Mitreva M."/>
            <person name="Mardis E.R."/>
            <person name="Wilson R.K."/>
        </authorList>
    </citation>
    <scope>NUCLEOTIDE SEQUENCE [LARGE SCALE GENOMIC DNA]</scope>
    <source>
        <strain evidence="1 2">DSM 4568</strain>
    </source>
</reference>
<dbReference type="EMBL" id="ATDT01000006">
    <property type="protein sequence ID" value="EPF18769.1"/>
    <property type="molecule type" value="Genomic_DNA"/>
</dbReference>
<evidence type="ECO:0000313" key="2">
    <source>
        <dbReference type="Proteomes" id="UP000014585"/>
    </source>
</evidence>
<gene>
    <name evidence="1" type="ORF">HMPREF0201_01375</name>
</gene>
<dbReference type="AlphaFoldDB" id="S3K0H3"/>
<comment type="caution">
    <text evidence="1">The sequence shown here is derived from an EMBL/GenBank/DDBJ whole genome shotgun (WGS) entry which is preliminary data.</text>
</comment>
<evidence type="ECO:0000313" key="1">
    <source>
        <dbReference type="EMBL" id="EPF18769.1"/>
    </source>
</evidence>
<sequence>MNTSEKLIRKIYLARTTFRFTSSDENKTPELKAGAFHSPAYRHFIFVYLYEMKKFRIRLNSGSVETSTV</sequence>
<proteinExistence type="predicted"/>